<dbReference type="KEGG" id="ipo:Ilyop_0644"/>
<dbReference type="GO" id="GO:0046256">
    <property type="term" value="P:2,4,6-trinitrotoluene catabolic process"/>
    <property type="evidence" value="ECO:0007669"/>
    <property type="project" value="TreeGrafter"/>
</dbReference>
<dbReference type="GO" id="GO:0005829">
    <property type="term" value="C:cytosol"/>
    <property type="evidence" value="ECO:0007669"/>
    <property type="project" value="TreeGrafter"/>
</dbReference>
<dbReference type="EMBL" id="CP002281">
    <property type="protein sequence ID" value="ADO82431.1"/>
    <property type="molecule type" value="Genomic_DNA"/>
</dbReference>
<reference evidence="3 4" key="1">
    <citation type="journal article" date="2010" name="Stand. Genomic Sci.">
        <title>Complete genome sequence of Ilyobacter polytropus type strain (CuHbu1).</title>
        <authorList>
            <person name="Sikorski J."/>
            <person name="Chertkov O."/>
            <person name="Lapidus A."/>
            <person name="Nolan M."/>
            <person name="Lucas S."/>
            <person name="Del Rio T.G."/>
            <person name="Tice H."/>
            <person name="Cheng J.F."/>
            <person name="Tapia R."/>
            <person name="Han C."/>
            <person name="Goodwin L."/>
            <person name="Pitluck S."/>
            <person name="Liolios K."/>
            <person name="Ivanova N."/>
            <person name="Mavromatis K."/>
            <person name="Mikhailova N."/>
            <person name="Pati A."/>
            <person name="Chen A."/>
            <person name="Palaniappan K."/>
            <person name="Land M."/>
            <person name="Hauser L."/>
            <person name="Chang Y.J."/>
            <person name="Jeffries C.D."/>
            <person name="Brambilla E."/>
            <person name="Yasawong M."/>
            <person name="Rohde M."/>
            <person name="Pukall R."/>
            <person name="Spring S."/>
            <person name="Goker M."/>
            <person name="Woyke T."/>
            <person name="Bristow J."/>
            <person name="Eisen J.A."/>
            <person name="Markowitz V."/>
            <person name="Hugenholtz P."/>
            <person name="Kyrpides N.C."/>
            <person name="Klenk H.P."/>
        </authorList>
    </citation>
    <scope>NUCLEOTIDE SEQUENCE [LARGE SCALE GENOMIC DNA]</scope>
    <source>
        <strain evidence="4">ATCC 51220 / DSM 2926 / LMG 16218 / CuHBu1</strain>
    </source>
</reference>
<dbReference type="Pfam" id="PF00881">
    <property type="entry name" value="Nitroreductase"/>
    <property type="match status" value="1"/>
</dbReference>
<keyword evidence="1" id="KW-0520">NAD</keyword>
<evidence type="ECO:0000313" key="3">
    <source>
        <dbReference type="EMBL" id="ADO82431.1"/>
    </source>
</evidence>
<dbReference type="InterPro" id="IPR029479">
    <property type="entry name" value="Nitroreductase"/>
</dbReference>
<dbReference type="PANTHER" id="PTHR23026">
    <property type="entry name" value="NADPH NITROREDUCTASE"/>
    <property type="match status" value="1"/>
</dbReference>
<organism evidence="3 4">
    <name type="scientific">Ilyobacter polytropus (strain ATCC 51220 / DSM 2926 / LMG 16218 / CuHBu1)</name>
    <dbReference type="NCBI Taxonomy" id="572544"/>
    <lineage>
        <taxon>Bacteria</taxon>
        <taxon>Fusobacteriati</taxon>
        <taxon>Fusobacteriota</taxon>
        <taxon>Fusobacteriia</taxon>
        <taxon>Fusobacteriales</taxon>
        <taxon>Fusobacteriaceae</taxon>
        <taxon>Ilyobacter</taxon>
    </lineage>
</organism>
<dbReference type="InterPro" id="IPR050627">
    <property type="entry name" value="Nitroreductase/BluB"/>
</dbReference>
<dbReference type="eggNOG" id="COG0778">
    <property type="taxonomic scope" value="Bacteria"/>
</dbReference>
<protein>
    <submittedName>
        <fullName evidence="3">Nitroreductase</fullName>
    </submittedName>
</protein>
<dbReference type="Proteomes" id="UP000006875">
    <property type="component" value="Chromosome"/>
</dbReference>
<accession>E3H6R2</accession>
<name>E3H6R2_ILYPC</name>
<dbReference type="SUPFAM" id="SSF55469">
    <property type="entry name" value="FMN-dependent nitroreductase-like"/>
    <property type="match status" value="1"/>
</dbReference>
<gene>
    <name evidence="3" type="ordered locus">Ilyop_0644</name>
</gene>
<dbReference type="PANTHER" id="PTHR23026:SF125">
    <property type="entry name" value="OXYGEN-INSENSITIVE NAD(P)H NITROREDUCTASE"/>
    <property type="match status" value="1"/>
</dbReference>
<dbReference type="AlphaFoldDB" id="E3H6R2"/>
<dbReference type="Gene3D" id="3.40.109.10">
    <property type="entry name" value="NADH Oxidase"/>
    <property type="match status" value="1"/>
</dbReference>
<dbReference type="GO" id="GO:0046857">
    <property type="term" value="F:oxidoreductase activity, acting on other nitrogenous compounds as donors, with NAD or NADP as acceptor"/>
    <property type="evidence" value="ECO:0007669"/>
    <property type="project" value="TreeGrafter"/>
</dbReference>
<dbReference type="STRING" id="572544.Ilyop_0644"/>
<evidence type="ECO:0000313" key="4">
    <source>
        <dbReference type="Proteomes" id="UP000006875"/>
    </source>
</evidence>
<proteinExistence type="predicted"/>
<dbReference type="InterPro" id="IPR000415">
    <property type="entry name" value="Nitroreductase-like"/>
</dbReference>
<feature type="domain" description="Nitroreductase" evidence="2">
    <location>
        <begin position="8"/>
        <end position="166"/>
    </location>
</feature>
<dbReference type="HOGENOM" id="CLU_070764_7_0_0"/>
<dbReference type="RefSeq" id="WP_013387101.1">
    <property type="nucleotide sequence ID" value="NC_014632.1"/>
</dbReference>
<sequence length="186" mass="21462">MNKILEVIKNRRSTRSYKEEQVKKDEIMALLEAGAWAPSGHNKQPWQFTVVQNKELIKKMSDRSKYTAKDAEKEKMRKMANNPDFNIFHKAPTVIIVSHKNDAITPLEDISAATENILLQAESMGLGTCWSAFIFGIFRGPEKEEFIKYLEILEGHTLHHAIAVGYPNAKVFNYPERKNDYFNFIK</sequence>
<evidence type="ECO:0000259" key="2">
    <source>
        <dbReference type="Pfam" id="PF00881"/>
    </source>
</evidence>
<keyword evidence="4" id="KW-1185">Reference proteome</keyword>
<evidence type="ECO:0000256" key="1">
    <source>
        <dbReference type="ARBA" id="ARBA00023027"/>
    </source>
</evidence>